<comment type="caution">
    <text evidence="2">The sequence shown here is derived from an EMBL/GenBank/DDBJ whole genome shotgun (WGS) entry which is preliminary data.</text>
</comment>
<name>A0A553ZQ18_9ACTN</name>
<gene>
    <name evidence="2" type="ORF">FNZ23_04055</name>
</gene>
<feature type="region of interest" description="Disordered" evidence="1">
    <location>
        <begin position="118"/>
        <end position="148"/>
    </location>
</feature>
<keyword evidence="3" id="KW-1185">Reference proteome</keyword>
<dbReference type="Proteomes" id="UP000320888">
    <property type="component" value="Unassembled WGS sequence"/>
</dbReference>
<dbReference type="AlphaFoldDB" id="A0A553ZQ18"/>
<evidence type="ECO:0000256" key="1">
    <source>
        <dbReference type="SAM" id="MobiDB-lite"/>
    </source>
</evidence>
<dbReference type="OrthoDB" id="4550235at2"/>
<feature type="compositionally biased region" description="Polar residues" evidence="1">
    <location>
        <begin position="138"/>
        <end position="148"/>
    </location>
</feature>
<organism evidence="2 3">
    <name type="scientific">Streptomyces benahoarensis</name>
    <dbReference type="NCBI Taxonomy" id="2595054"/>
    <lineage>
        <taxon>Bacteria</taxon>
        <taxon>Bacillati</taxon>
        <taxon>Actinomycetota</taxon>
        <taxon>Actinomycetes</taxon>
        <taxon>Kitasatosporales</taxon>
        <taxon>Streptomycetaceae</taxon>
        <taxon>Streptomyces</taxon>
    </lineage>
</organism>
<protein>
    <submittedName>
        <fullName evidence="2">Uncharacterized protein</fullName>
    </submittedName>
</protein>
<dbReference type="EMBL" id="VKLS01000022">
    <property type="protein sequence ID" value="TSB43523.1"/>
    <property type="molecule type" value="Genomic_DNA"/>
</dbReference>
<evidence type="ECO:0000313" key="2">
    <source>
        <dbReference type="EMBL" id="TSB43523.1"/>
    </source>
</evidence>
<sequence>MDRLPCGELPPGGRCDLKTLAGEAGVNRTGFYPKKDPNGTVRDGPYQHLAEEFVRRLKALQEAGTLPDPRDAQVARLKAESNTLRDRLARQSATIEELASFKTLAPSRIAAQQEEIIRLRSPQPNPDTPPVARLTTVPGGSQTIGSCS</sequence>
<proteinExistence type="predicted"/>
<accession>A0A553ZQ18</accession>
<evidence type="ECO:0000313" key="3">
    <source>
        <dbReference type="Proteomes" id="UP000320888"/>
    </source>
</evidence>
<reference evidence="2 3" key="1">
    <citation type="submission" date="2019-07" db="EMBL/GenBank/DDBJ databases">
        <title>Draft genome for Streptomyces benahoarensis MZ03-48.</title>
        <authorList>
            <person name="Gonzalez-Pimentel J.L."/>
        </authorList>
    </citation>
    <scope>NUCLEOTIDE SEQUENCE [LARGE SCALE GENOMIC DNA]</scope>
    <source>
        <strain evidence="2 3">MZ03-48</strain>
    </source>
</reference>